<comment type="cofactor">
    <cofactor evidence="1 8">
        <name>heme</name>
        <dbReference type="ChEBI" id="CHEBI:30413"/>
    </cofactor>
</comment>
<evidence type="ECO:0000256" key="3">
    <source>
        <dbReference type="ARBA" id="ARBA00022617"/>
    </source>
</evidence>
<accession>A0A232LSK4</accession>
<dbReference type="InterPro" id="IPR002401">
    <property type="entry name" value="Cyt_P450_E_grp-I"/>
</dbReference>
<keyword evidence="5" id="KW-0560">Oxidoreductase</keyword>
<dbReference type="InterPro" id="IPR001128">
    <property type="entry name" value="Cyt_P450"/>
</dbReference>
<dbReference type="SUPFAM" id="SSF48264">
    <property type="entry name" value="Cytochrome P450"/>
    <property type="match status" value="1"/>
</dbReference>
<dbReference type="EMBL" id="NPHW01005101">
    <property type="protein sequence ID" value="OXV07109.1"/>
    <property type="molecule type" value="Genomic_DNA"/>
</dbReference>
<dbReference type="PRINTS" id="PR00385">
    <property type="entry name" value="P450"/>
</dbReference>
<gene>
    <name evidence="10" type="ORF">Egran_05126</name>
</gene>
<keyword evidence="7" id="KW-0503">Monooxygenase</keyword>
<evidence type="ECO:0000256" key="9">
    <source>
        <dbReference type="SAM" id="Phobius"/>
    </source>
</evidence>
<proteinExistence type="inferred from homology"/>
<dbReference type="Proteomes" id="UP000243515">
    <property type="component" value="Unassembled WGS sequence"/>
</dbReference>
<evidence type="ECO:0008006" key="12">
    <source>
        <dbReference type="Google" id="ProtNLM"/>
    </source>
</evidence>
<dbReference type="PRINTS" id="PR00463">
    <property type="entry name" value="EP450I"/>
</dbReference>
<feature type="binding site" description="axial binding residue" evidence="8">
    <location>
        <position position="443"/>
    </location>
    <ligand>
        <name>heme</name>
        <dbReference type="ChEBI" id="CHEBI:30413"/>
    </ligand>
    <ligandPart>
        <name>Fe</name>
        <dbReference type="ChEBI" id="CHEBI:18248"/>
    </ligandPart>
</feature>
<keyword evidence="9" id="KW-0812">Transmembrane</keyword>
<dbReference type="PANTHER" id="PTHR24305">
    <property type="entry name" value="CYTOCHROME P450"/>
    <property type="match status" value="1"/>
</dbReference>
<dbReference type="GO" id="GO:0016705">
    <property type="term" value="F:oxidoreductase activity, acting on paired donors, with incorporation or reduction of molecular oxygen"/>
    <property type="evidence" value="ECO:0007669"/>
    <property type="project" value="InterPro"/>
</dbReference>
<dbReference type="Pfam" id="PF00067">
    <property type="entry name" value="p450"/>
    <property type="match status" value="1"/>
</dbReference>
<dbReference type="Gene3D" id="1.10.630.10">
    <property type="entry name" value="Cytochrome P450"/>
    <property type="match status" value="1"/>
</dbReference>
<evidence type="ECO:0000256" key="8">
    <source>
        <dbReference type="PIRSR" id="PIRSR602401-1"/>
    </source>
</evidence>
<comment type="caution">
    <text evidence="10">The sequence shown here is derived from an EMBL/GenBank/DDBJ whole genome shotgun (WGS) entry which is preliminary data.</text>
</comment>
<dbReference type="GO" id="GO:0020037">
    <property type="term" value="F:heme binding"/>
    <property type="evidence" value="ECO:0007669"/>
    <property type="project" value="InterPro"/>
</dbReference>
<comment type="similarity">
    <text evidence="2">Belongs to the cytochrome P450 family.</text>
</comment>
<sequence>MAIVWAILGTVAVVFLLRCLYNLYLHPLSKFPGPKLAAIGSFYEFYYDVIKDGTFLWKTEEMHRKYGPIIRVNANELHIRDPQYYSTIYAGSGRRVNKYPDAVAAYTVPRASLATVEHDIHRIRRGILSPYFSERSVVKLEPTMYERVGRLCERLEDARCRGEVIDLDAAFAALTADIITSYFYGWHYDYLGNKDFKFAIRDAIIGLVGFYHVTRFLPALANFIKKLPIPIVRCIQPGAADLLLSEIQIKREILKALEDDARNGKETDTRSIVMGAIKNPDLPAQEKTIDRLVDEGTTIVFGGTETTARSLSVAMFHLLNDKSVLQKLRDELETLPPVEGHAYPYAQLKALPYLTGAVNEGIRLAHGPSVRLPRVAVQETLHYKNWAIPPGTPVSQSTPLVHLDPSIFPKPHSFDPERWVKAARDGFQLDRYLVSFTKGTRQCVGINLAYAELYITLAKLVRSFDMELFETTSEDLEIYHIRLTPYPRKGQGEVKVRVTEKCI</sequence>
<evidence type="ECO:0000256" key="2">
    <source>
        <dbReference type="ARBA" id="ARBA00010617"/>
    </source>
</evidence>
<keyword evidence="9" id="KW-1133">Transmembrane helix</keyword>
<dbReference type="InterPro" id="IPR036396">
    <property type="entry name" value="Cyt_P450_sf"/>
</dbReference>
<evidence type="ECO:0000256" key="5">
    <source>
        <dbReference type="ARBA" id="ARBA00023002"/>
    </source>
</evidence>
<keyword evidence="11" id="KW-1185">Reference proteome</keyword>
<dbReference type="AlphaFoldDB" id="A0A232LSK4"/>
<evidence type="ECO:0000256" key="4">
    <source>
        <dbReference type="ARBA" id="ARBA00022723"/>
    </source>
</evidence>
<organism evidence="10 11">
    <name type="scientific">Elaphomyces granulatus</name>
    <dbReference type="NCBI Taxonomy" id="519963"/>
    <lineage>
        <taxon>Eukaryota</taxon>
        <taxon>Fungi</taxon>
        <taxon>Dikarya</taxon>
        <taxon>Ascomycota</taxon>
        <taxon>Pezizomycotina</taxon>
        <taxon>Eurotiomycetes</taxon>
        <taxon>Eurotiomycetidae</taxon>
        <taxon>Eurotiales</taxon>
        <taxon>Elaphomycetaceae</taxon>
        <taxon>Elaphomyces</taxon>
    </lineage>
</organism>
<keyword evidence="3 8" id="KW-0349">Heme</keyword>
<keyword evidence="6 8" id="KW-0408">Iron</keyword>
<dbReference type="GO" id="GO:0004497">
    <property type="term" value="F:monooxygenase activity"/>
    <property type="evidence" value="ECO:0007669"/>
    <property type="project" value="UniProtKB-KW"/>
</dbReference>
<dbReference type="OrthoDB" id="3945418at2759"/>
<dbReference type="InterPro" id="IPR050121">
    <property type="entry name" value="Cytochrome_P450_monoxygenase"/>
</dbReference>
<evidence type="ECO:0000313" key="10">
    <source>
        <dbReference type="EMBL" id="OXV07109.1"/>
    </source>
</evidence>
<reference evidence="10 11" key="1">
    <citation type="journal article" date="2015" name="Environ. Microbiol.">
        <title>Metagenome sequence of Elaphomyces granulatus from sporocarp tissue reveals Ascomycota ectomycorrhizal fingerprints of genome expansion and a Proteobacteria-rich microbiome.</title>
        <authorList>
            <person name="Quandt C.A."/>
            <person name="Kohler A."/>
            <person name="Hesse C.N."/>
            <person name="Sharpton T.J."/>
            <person name="Martin F."/>
            <person name="Spatafora J.W."/>
        </authorList>
    </citation>
    <scope>NUCLEOTIDE SEQUENCE [LARGE SCALE GENOMIC DNA]</scope>
    <source>
        <strain evidence="10 11">OSC145934</strain>
    </source>
</reference>
<dbReference type="PANTHER" id="PTHR24305:SF157">
    <property type="entry name" value="N-ACETYLTRYPTOPHAN 6-HYDROXYLASE IVOC-RELATED"/>
    <property type="match status" value="1"/>
</dbReference>
<keyword evidence="9" id="KW-0472">Membrane</keyword>
<evidence type="ECO:0000256" key="7">
    <source>
        <dbReference type="ARBA" id="ARBA00023033"/>
    </source>
</evidence>
<dbReference type="CDD" id="cd11062">
    <property type="entry name" value="CYP58-like"/>
    <property type="match status" value="1"/>
</dbReference>
<protein>
    <recommendedName>
        <fullName evidence="12">Trichodiene oxygenase</fullName>
    </recommendedName>
</protein>
<evidence type="ECO:0000313" key="11">
    <source>
        <dbReference type="Proteomes" id="UP000243515"/>
    </source>
</evidence>
<keyword evidence="4 8" id="KW-0479">Metal-binding</keyword>
<dbReference type="GO" id="GO:0005506">
    <property type="term" value="F:iron ion binding"/>
    <property type="evidence" value="ECO:0007669"/>
    <property type="project" value="InterPro"/>
</dbReference>
<name>A0A232LSK4_9EURO</name>
<evidence type="ECO:0000256" key="1">
    <source>
        <dbReference type="ARBA" id="ARBA00001971"/>
    </source>
</evidence>
<feature type="transmembrane region" description="Helical" evidence="9">
    <location>
        <begin position="6"/>
        <end position="25"/>
    </location>
</feature>
<evidence type="ECO:0000256" key="6">
    <source>
        <dbReference type="ARBA" id="ARBA00023004"/>
    </source>
</evidence>